<proteinExistence type="predicted"/>
<evidence type="ECO:0000313" key="2">
    <source>
        <dbReference type="Proteomes" id="UP000887013"/>
    </source>
</evidence>
<protein>
    <submittedName>
        <fullName evidence="1">Uncharacterized protein</fullName>
    </submittedName>
</protein>
<name>A0A8X6Q423_NEPPI</name>
<dbReference type="Proteomes" id="UP000887013">
    <property type="component" value="Unassembled WGS sequence"/>
</dbReference>
<dbReference type="EMBL" id="BMAW01026881">
    <property type="protein sequence ID" value="GFT99273.1"/>
    <property type="molecule type" value="Genomic_DNA"/>
</dbReference>
<keyword evidence="2" id="KW-1185">Reference proteome</keyword>
<organism evidence="1 2">
    <name type="scientific">Nephila pilipes</name>
    <name type="common">Giant wood spider</name>
    <name type="synonym">Nephila maculata</name>
    <dbReference type="NCBI Taxonomy" id="299642"/>
    <lineage>
        <taxon>Eukaryota</taxon>
        <taxon>Metazoa</taxon>
        <taxon>Ecdysozoa</taxon>
        <taxon>Arthropoda</taxon>
        <taxon>Chelicerata</taxon>
        <taxon>Arachnida</taxon>
        <taxon>Araneae</taxon>
        <taxon>Araneomorphae</taxon>
        <taxon>Entelegynae</taxon>
        <taxon>Araneoidea</taxon>
        <taxon>Nephilidae</taxon>
        <taxon>Nephila</taxon>
    </lineage>
</organism>
<gene>
    <name evidence="1" type="ORF">NPIL_229511</name>
</gene>
<accession>A0A8X6Q423</accession>
<dbReference type="AlphaFoldDB" id="A0A8X6Q423"/>
<reference evidence="1" key="1">
    <citation type="submission" date="2020-08" db="EMBL/GenBank/DDBJ databases">
        <title>Multicomponent nature underlies the extraordinary mechanical properties of spider dragline silk.</title>
        <authorList>
            <person name="Kono N."/>
            <person name="Nakamura H."/>
            <person name="Mori M."/>
            <person name="Yoshida Y."/>
            <person name="Ohtoshi R."/>
            <person name="Malay A.D."/>
            <person name="Moran D.A.P."/>
            <person name="Tomita M."/>
            <person name="Numata K."/>
            <person name="Arakawa K."/>
        </authorList>
    </citation>
    <scope>NUCLEOTIDE SEQUENCE</scope>
</reference>
<sequence length="141" mass="16065">MACIKQQLPLGYMRKPLNATIIELTPDLKCLQITKLSEDYDRNQSDITQMDACIERNSLDLENLPSQSRINAQRPLDIRRDLTGKVLELSPCPECNNHIYSNDSFRKTAKELGFKLPSLPKKKNVRVVTENFTLSSTAKKV</sequence>
<evidence type="ECO:0000313" key="1">
    <source>
        <dbReference type="EMBL" id="GFT99273.1"/>
    </source>
</evidence>
<comment type="caution">
    <text evidence="1">The sequence shown here is derived from an EMBL/GenBank/DDBJ whole genome shotgun (WGS) entry which is preliminary data.</text>
</comment>